<comment type="caution">
    <text evidence="1">The sequence shown here is derived from an EMBL/GenBank/DDBJ whole genome shotgun (WGS) entry which is preliminary data.</text>
</comment>
<sequence>MQKSFMTVLLGMAYKRSQQEIPKANSDDVTFLVQKSDSEKKRNLNGKYSYDTWKLNETRSNI</sequence>
<evidence type="ECO:0000313" key="2">
    <source>
        <dbReference type="Proteomes" id="UP000828390"/>
    </source>
</evidence>
<gene>
    <name evidence="1" type="ORF">DPMN_112289</name>
</gene>
<name>A0A9D4KGI7_DREPO</name>
<reference evidence="1" key="1">
    <citation type="journal article" date="2019" name="bioRxiv">
        <title>The Genome of the Zebra Mussel, Dreissena polymorpha: A Resource for Invasive Species Research.</title>
        <authorList>
            <person name="McCartney M.A."/>
            <person name="Auch B."/>
            <person name="Kono T."/>
            <person name="Mallez S."/>
            <person name="Zhang Y."/>
            <person name="Obille A."/>
            <person name="Becker A."/>
            <person name="Abrahante J.E."/>
            <person name="Garbe J."/>
            <person name="Badalamenti J.P."/>
            <person name="Herman A."/>
            <person name="Mangelson H."/>
            <person name="Liachko I."/>
            <person name="Sullivan S."/>
            <person name="Sone E.D."/>
            <person name="Koren S."/>
            <person name="Silverstein K.A.T."/>
            <person name="Beckman K.B."/>
            <person name="Gohl D.M."/>
        </authorList>
    </citation>
    <scope>NUCLEOTIDE SEQUENCE</scope>
    <source>
        <strain evidence="1">Duluth1</strain>
        <tissue evidence="1">Whole animal</tissue>
    </source>
</reference>
<evidence type="ECO:0000313" key="1">
    <source>
        <dbReference type="EMBL" id="KAH3838872.1"/>
    </source>
</evidence>
<proteinExistence type="predicted"/>
<dbReference type="AlphaFoldDB" id="A0A9D4KGI7"/>
<protein>
    <submittedName>
        <fullName evidence="1">Uncharacterized protein</fullName>
    </submittedName>
</protein>
<reference evidence="1" key="2">
    <citation type="submission" date="2020-11" db="EMBL/GenBank/DDBJ databases">
        <authorList>
            <person name="McCartney M.A."/>
            <person name="Auch B."/>
            <person name="Kono T."/>
            <person name="Mallez S."/>
            <person name="Becker A."/>
            <person name="Gohl D.M."/>
            <person name="Silverstein K.A.T."/>
            <person name="Koren S."/>
            <person name="Bechman K.B."/>
            <person name="Herman A."/>
            <person name="Abrahante J.E."/>
            <person name="Garbe J."/>
        </authorList>
    </citation>
    <scope>NUCLEOTIDE SEQUENCE</scope>
    <source>
        <strain evidence="1">Duluth1</strain>
        <tissue evidence="1">Whole animal</tissue>
    </source>
</reference>
<accession>A0A9D4KGI7</accession>
<keyword evidence="2" id="KW-1185">Reference proteome</keyword>
<organism evidence="1 2">
    <name type="scientific">Dreissena polymorpha</name>
    <name type="common">Zebra mussel</name>
    <name type="synonym">Mytilus polymorpha</name>
    <dbReference type="NCBI Taxonomy" id="45954"/>
    <lineage>
        <taxon>Eukaryota</taxon>
        <taxon>Metazoa</taxon>
        <taxon>Spiralia</taxon>
        <taxon>Lophotrochozoa</taxon>
        <taxon>Mollusca</taxon>
        <taxon>Bivalvia</taxon>
        <taxon>Autobranchia</taxon>
        <taxon>Heteroconchia</taxon>
        <taxon>Euheterodonta</taxon>
        <taxon>Imparidentia</taxon>
        <taxon>Neoheterodontei</taxon>
        <taxon>Myida</taxon>
        <taxon>Dreissenoidea</taxon>
        <taxon>Dreissenidae</taxon>
        <taxon>Dreissena</taxon>
    </lineage>
</organism>
<dbReference type="Proteomes" id="UP000828390">
    <property type="component" value="Unassembled WGS sequence"/>
</dbReference>
<dbReference type="EMBL" id="JAIWYP010000004">
    <property type="protein sequence ID" value="KAH3838872.1"/>
    <property type="molecule type" value="Genomic_DNA"/>
</dbReference>